<dbReference type="InterPro" id="IPR004364">
    <property type="entry name" value="Aa-tRNA-synt_II"/>
</dbReference>
<dbReference type="Gene3D" id="2.40.50.140">
    <property type="entry name" value="Nucleic acid-binding proteins"/>
    <property type="match status" value="1"/>
</dbReference>
<keyword evidence="4" id="KW-0067">ATP-binding</keyword>
<dbReference type="InterPro" id="IPR012340">
    <property type="entry name" value="NA-bd_OB-fold"/>
</dbReference>
<keyword evidence="2" id="KW-0436">Ligase</keyword>
<name>A0A6A5YSU8_9PLEO</name>
<dbReference type="EMBL" id="ML977343">
    <property type="protein sequence ID" value="KAF2109221.1"/>
    <property type="molecule type" value="Genomic_DNA"/>
</dbReference>
<dbReference type="InterPro" id="IPR004115">
    <property type="entry name" value="GAD-like_sf"/>
</dbReference>
<dbReference type="InterPro" id="IPR004524">
    <property type="entry name" value="Asp-tRNA-ligase_1"/>
</dbReference>
<dbReference type="InterPro" id="IPR006195">
    <property type="entry name" value="aa-tRNA-synth_II"/>
</dbReference>
<feature type="domain" description="Aminoacyl-transfer RNA synthetases class-II family profile" evidence="7">
    <location>
        <begin position="232"/>
        <end position="665"/>
    </location>
</feature>
<dbReference type="SUPFAM" id="SSF55681">
    <property type="entry name" value="Class II aaRS and biotin synthetases"/>
    <property type="match status" value="1"/>
</dbReference>
<keyword evidence="5" id="KW-0648">Protein biosynthesis</keyword>
<gene>
    <name evidence="8" type="ORF">BDV96DRAFT_503202</name>
</gene>
<dbReference type="PROSITE" id="PS50862">
    <property type="entry name" value="AA_TRNA_LIGASE_II"/>
    <property type="match status" value="1"/>
</dbReference>
<dbReference type="Proteomes" id="UP000799770">
    <property type="component" value="Unassembled WGS sequence"/>
</dbReference>
<dbReference type="PANTHER" id="PTHR22594">
    <property type="entry name" value="ASPARTYL/LYSYL-TRNA SYNTHETASE"/>
    <property type="match status" value="1"/>
</dbReference>
<dbReference type="Gene3D" id="3.30.1360.30">
    <property type="entry name" value="GAD-like domain"/>
    <property type="match status" value="1"/>
</dbReference>
<dbReference type="NCBIfam" id="NF001750">
    <property type="entry name" value="PRK00476.1"/>
    <property type="match status" value="1"/>
</dbReference>
<evidence type="ECO:0000313" key="9">
    <source>
        <dbReference type="Proteomes" id="UP000799770"/>
    </source>
</evidence>
<protein>
    <submittedName>
        <fullName evidence="8">tRNA synthetases class II-domain-containing protein</fullName>
    </submittedName>
</protein>
<dbReference type="InterPro" id="IPR045864">
    <property type="entry name" value="aa-tRNA-synth_II/BPL/LPL"/>
</dbReference>
<dbReference type="SUPFAM" id="SSF50249">
    <property type="entry name" value="Nucleic acid-binding proteins"/>
    <property type="match status" value="1"/>
</dbReference>
<dbReference type="GO" id="GO:0004815">
    <property type="term" value="F:aspartate-tRNA ligase activity"/>
    <property type="evidence" value="ECO:0007669"/>
    <property type="project" value="TreeGrafter"/>
</dbReference>
<keyword evidence="9" id="KW-1185">Reference proteome</keyword>
<keyword evidence="6 8" id="KW-0030">Aminoacyl-tRNA synthetase</keyword>
<dbReference type="InterPro" id="IPR002312">
    <property type="entry name" value="Asp/Asn-tRNA-synth_IIb"/>
</dbReference>
<dbReference type="GO" id="GO:0005739">
    <property type="term" value="C:mitochondrion"/>
    <property type="evidence" value="ECO:0007669"/>
    <property type="project" value="TreeGrafter"/>
</dbReference>
<keyword evidence="3" id="KW-0547">Nucleotide-binding</keyword>
<evidence type="ECO:0000256" key="2">
    <source>
        <dbReference type="ARBA" id="ARBA00022598"/>
    </source>
</evidence>
<evidence type="ECO:0000256" key="4">
    <source>
        <dbReference type="ARBA" id="ARBA00022840"/>
    </source>
</evidence>
<accession>A0A6A5YSU8</accession>
<dbReference type="Pfam" id="PF00152">
    <property type="entry name" value="tRNA-synt_2"/>
    <property type="match status" value="1"/>
</dbReference>
<comment type="similarity">
    <text evidence="1">Belongs to the class-II aminoacyl-tRNA synthetase family. Type 1 subfamily.</text>
</comment>
<organism evidence="8 9">
    <name type="scientific">Lophiotrema nucula</name>
    <dbReference type="NCBI Taxonomy" id="690887"/>
    <lineage>
        <taxon>Eukaryota</taxon>
        <taxon>Fungi</taxon>
        <taxon>Dikarya</taxon>
        <taxon>Ascomycota</taxon>
        <taxon>Pezizomycotina</taxon>
        <taxon>Dothideomycetes</taxon>
        <taxon>Pleosporomycetidae</taxon>
        <taxon>Pleosporales</taxon>
        <taxon>Lophiotremataceae</taxon>
        <taxon>Lophiotrema</taxon>
    </lineage>
</organism>
<dbReference type="GO" id="GO:0006422">
    <property type="term" value="P:aspartyl-tRNA aminoacylation"/>
    <property type="evidence" value="ECO:0007669"/>
    <property type="project" value="TreeGrafter"/>
</dbReference>
<evidence type="ECO:0000256" key="3">
    <source>
        <dbReference type="ARBA" id="ARBA00022741"/>
    </source>
</evidence>
<proteinExistence type="inferred from homology"/>
<reference evidence="8" key="1">
    <citation type="journal article" date="2020" name="Stud. Mycol.">
        <title>101 Dothideomycetes genomes: a test case for predicting lifestyles and emergence of pathogens.</title>
        <authorList>
            <person name="Haridas S."/>
            <person name="Albert R."/>
            <person name="Binder M."/>
            <person name="Bloem J."/>
            <person name="Labutti K."/>
            <person name="Salamov A."/>
            <person name="Andreopoulos B."/>
            <person name="Baker S."/>
            <person name="Barry K."/>
            <person name="Bills G."/>
            <person name="Bluhm B."/>
            <person name="Cannon C."/>
            <person name="Castanera R."/>
            <person name="Culley D."/>
            <person name="Daum C."/>
            <person name="Ezra D."/>
            <person name="Gonzalez J."/>
            <person name="Henrissat B."/>
            <person name="Kuo A."/>
            <person name="Liang C."/>
            <person name="Lipzen A."/>
            <person name="Lutzoni F."/>
            <person name="Magnuson J."/>
            <person name="Mondo S."/>
            <person name="Nolan M."/>
            <person name="Ohm R."/>
            <person name="Pangilinan J."/>
            <person name="Park H.-J."/>
            <person name="Ramirez L."/>
            <person name="Alfaro M."/>
            <person name="Sun H."/>
            <person name="Tritt A."/>
            <person name="Yoshinaga Y."/>
            <person name="Zwiers L.-H."/>
            <person name="Turgeon B."/>
            <person name="Goodwin S."/>
            <person name="Spatafora J."/>
            <person name="Crous P."/>
            <person name="Grigoriev I."/>
        </authorList>
    </citation>
    <scope>NUCLEOTIDE SEQUENCE</scope>
    <source>
        <strain evidence="8">CBS 627.86</strain>
    </source>
</reference>
<dbReference type="AlphaFoldDB" id="A0A6A5YSU8"/>
<dbReference type="NCBIfam" id="TIGR00459">
    <property type="entry name" value="aspS_bact"/>
    <property type="match status" value="1"/>
</dbReference>
<evidence type="ECO:0000256" key="1">
    <source>
        <dbReference type="ARBA" id="ARBA00006303"/>
    </source>
</evidence>
<evidence type="ECO:0000259" key="7">
    <source>
        <dbReference type="PROSITE" id="PS50862"/>
    </source>
</evidence>
<dbReference type="PRINTS" id="PR01042">
    <property type="entry name" value="TRNASYNTHASP"/>
</dbReference>
<sequence>MILRQSAQHAVFRSPSLRSSYAEISCFVRTRSHGIPPRGSGCKGVRCFTSSVNRQQIEPTEIQRRALDAFKKTYITIKPDEGNSTIHLIGRAKIGSRAHLVGYLASRRDVSKNLSFAVLRDKAQRFCVQLVSTPNSASHDVLRGLKEWTPILVKGTVKARQAAKDPLYMGMQMVNQREIEVDEIAILNDVPSDLVLKEETVFPPEQRHLHFRTNAEARQILELRHTMGADTRTHLRKRSFVEVETPILFKSTPEGAREFLVPTRDKGLAYALPQSPQQYKQILMASGIDRYFQFARCFRDEDLRADRQPEFTQLDIEMAFAAEDEVMQAIERLLTILGQEPKILPFIGGRPWITKEIPRMEYQRAMALYGSDKPDFRLGMKLSADLISKISDLENPAVDAFKLNVSDDAKVTRKFISDFFDSPEGKPFMENPAGQPGVFVSDMSKPQQGLGVLGHEFLMDMPEDLQVDNGGLIILQARKDEPFYGGSTPMGNLRLALHKAAVAQGLLPAPEGYEFVWITDFPLFTPSNDTDPGQGGKAGFSSTHHPFTAPKTAEDVELLLTAPEKAIAAHYDIVVNGVELGGGSRRIHNAEVQEFIFSDVLKMSNERIEDFRHLLDVLRSGCPPHAGIALGWDRLLTVMLGKESVRDVIAFPKSGKGEDMLVKSPNRPTTEQWDTYNLQLKG</sequence>
<dbReference type="HAMAP" id="MF_00044">
    <property type="entry name" value="Asp_tRNA_synth_type1"/>
    <property type="match status" value="1"/>
</dbReference>
<evidence type="ECO:0000256" key="5">
    <source>
        <dbReference type="ARBA" id="ARBA00022917"/>
    </source>
</evidence>
<dbReference type="OrthoDB" id="439710at2759"/>
<dbReference type="PANTHER" id="PTHR22594:SF5">
    <property type="entry name" value="ASPARTATE--TRNA LIGASE, MITOCHONDRIAL"/>
    <property type="match status" value="1"/>
</dbReference>
<evidence type="ECO:0000256" key="6">
    <source>
        <dbReference type="ARBA" id="ARBA00023146"/>
    </source>
</evidence>
<evidence type="ECO:0000313" key="8">
    <source>
        <dbReference type="EMBL" id="KAF2109221.1"/>
    </source>
</evidence>
<dbReference type="GO" id="GO:0005524">
    <property type="term" value="F:ATP binding"/>
    <property type="evidence" value="ECO:0007669"/>
    <property type="project" value="UniProtKB-KW"/>
</dbReference>
<dbReference type="Gene3D" id="3.30.930.10">
    <property type="entry name" value="Bira Bifunctional Protein, Domain 2"/>
    <property type="match status" value="1"/>
</dbReference>